<evidence type="ECO:0000313" key="7">
    <source>
        <dbReference type="EMBL" id="QQZ69498.1"/>
    </source>
</evidence>
<evidence type="ECO:0000313" key="15">
    <source>
        <dbReference type="EMBL" id="TYL71035.1"/>
    </source>
</evidence>
<evidence type="ECO:0000313" key="17">
    <source>
        <dbReference type="Proteomes" id="UP000283322"/>
    </source>
</evidence>
<dbReference type="Proteomes" id="UP000532829">
    <property type="component" value="Chromosome"/>
</dbReference>
<evidence type="ECO:0000313" key="16">
    <source>
        <dbReference type="Proteomes" id="UP000275975"/>
    </source>
</evidence>
<evidence type="ECO:0000313" key="5">
    <source>
        <dbReference type="EMBL" id="QOU51043.1"/>
    </source>
</evidence>
<dbReference type="NCBIfam" id="NF033516">
    <property type="entry name" value="transpos_IS3"/>
    <property type="match status" value="1"/>
</dbReference>
<dbReference type="Pfam" id="PF00665">
    <property type="entry name" value="rve"/>
    <property type="match status" value="1"/>
</dbReference>
<dbReference type="AlphaFoldDB" id="A0A2U0MM88"/>
<evidence type="ECO:0000256" key="1">
    <source>
        <dbReference type="ARBA" id="ARBA00009964"/>
    </source>
</evidence>
<dbReference type="Proteomes" id="UP000595568">
    <property type="component" value="Chromosome"/>
</dbReference>
<dbReference type="Proteomes" id="UP000283322">
    <property type="component" value="Unassembled WGS sequence"/>
</dbReference>
<dbReference type="GO" id="GO:0003677">
    <property type="term" value="F:DNA binding"/>
    <property type="evidence" value="ECO:0007669"/>
    <property type="project" value="InterPro"/>
</dbReference>
<dbReference type="Proteomes" id="UP000254657">
    <property type="component" value="Unassembled WGS sequence"/>
</dbReference>
<dbReference type="InterPro" id="IPR012337">
    <property type="entry name" value="RNaseH-like_sf"/>
</dbReference>
<reference evidence="13" key="4">
    <citation type="submission" date="2018-10" db="EMBL/GenBank/DDBJ databases">
        <authorList>
            <person name="Fan Y."/>
            <person name="Timp W."/>
            <person name="Bergman Y."/>
            <person name="Tamma P."/>
            <person name="Simner P."/>
        </authorList>
    </citation>
    <scope>NUCLEOTIDE SEQUENCE</scope>
    <source>
        <strain evidence="13">KLPN_104</strain>
    </source>
</reference>
<evidence type="ECO:0000313" key="19">
    <source>
        <dbReference type="Proteomes" id="UP000322977"/>
    </source>
</evidence>
<comment type="similarity">
    <text evidence="1">Belongs to the transposase 8 family.</text>
</comment>
<name>A0A2U0MM88_KLEPN</name>
<dbReference type="EMBL" id="MPYG04000187">
    <property type="protein sequence ID" value="ROG89816.1"/>
    <property type="molecule type" value="Genomic_DNA"/>
</dbReference>
<dbReference type="PANTHER" id="PTHR46889">
    <property type="entry name" value="TRANSPOSASE INSF FOR INSERTION SEQUENCE IS3B-RELATED"/>
    <property type="match status" value="1"/>
</dbReference>
<evidence type="ECO:0000313" key="14">
    <source>
        <dbReference type="EMBL" id="TDJ90833.1"/>
    </source>
</evidence>
<dbReference type="Gene3D" id="1.10.10.60">
    <property type="entry name" value="Homeodomain-like"/>
    <property type="match status" value="1"/>
</dbReference>
<dbReference type="InterPro" id="IPR001584">
    <property type="entry name" value="Integrase_cat-core"/>
</dbReference>
<dbReference type="SUPFAM" id="SSF53098">
    <property type="entry name" value="Ribonuclease H-like"/>
    <property type="match status" value="1"/>
</dbReference>
<dbReference type="Pfam" id="PF13276">
    <property type="entry name" value="HTH_21"/>
    <property type="match status" value="1"/>
</dbReference>
<dbReference type="GeneID" id="84239000"/>
<dbReference type="GO" id="GO:0004803">
    <property type="term" value="F:transposase activity"/>
    <property type="evidence" value="ECO:0007669"/>
    <property type="project" value="InterPro"/>
</dbReference>
<reference evidence="7 23" key="12">
    <citation type="submission" date="2021-01" db="EMBL/GenBank/DDBJ databases">
        <title>Genome sequencing of apramycin resistant K. pneumoniae.</title>
        <authorList>
            <person name="Chen L."/>
            <person name="Kreiswirth B."/>
        </authorList>
    </citation>
    <scope>NUCLEOTIDE SEQUENCE [LARGE SCALE GENOMIC DNA]</scope>
    <source>
        <strain evidence="7 23">59493</strain>
    </source>
</reference>
<dbReference type="Proteomes" id="UP000439817">
    <property type="component" value="Chromosome"/>
</dbReference>
<dbReference type="InterPro" id="IPR050900">
    <property type="entry name" value="Transposase_IS3/IS150/IS904"/>
</dbReference>
<dbReference type="PANTHER" id="PTHR46889:SF4">
    <property type="entry name" value="TRANSPOSASE INSO FOR INSERTION SEQUENCE ELEMENT IS911B-RELATED"/>
    <property type="match status" value="1"/>
</dbReference>
<dbReference type="EMBL" id="RDAM01000001">
    <property type="protein sequence ID" value="RRF08040.1"/>
    <property type="molecule type" value="Genomic_DNA"/>
</dbReference>
<dbReference type="Proteomes" id="UP000253559">
    <property type="component" value="Unassembled WGS sequence"/>
</dbReference>
<evidence type="ECO:0000313" key="21">
    <source>
        <dbReference type="Proteomes" id="UP000485085"/>
    </source>
</evidence>
<accession>A0A2U0MM88</accession>
<reference evidence="14 18" key="7">
    <citation type="submission" date="2019-03" db="EMBL/GenBank/DDBJ databases">
        <title>Multidrug-Resistant Klebsiella pneumoniae Clinical Bloodstream Isolates in Shanghai, China.</title>
        <authorList>
            <person name="Wang S."/>
        </authorList>
    </citation>
    <scope>NUCLEOTIDE SEQUENCE [LARGE SCALE GENOMIC DNA]</scope>
    <source>
        <strain evidence="14 18">RJ1071</strain>
    </source>
</reference>
<feature type="coiled-coil region" evidence="2">
    <location>
        <begin position="69"/>
        <end position="96"/>
    </location>
</feature>
<dbReference type="InterPro" id="IPR002514">
    <property type="entry name" value="Transposase_8"/>
</dbReference>
<reference evidence="15 19" key="8">
    <citation type="submission" date="2019-08" db="EMBL/GenBank/DDBJ databases">
        <title>Phenotypic and genetic characterization of extended-spectrum b-lactamase-producing hypermucoviscous Klebsiella pneumoniae from Chile.</title>
        <authorList>
            <person name="Morales-Leon F."/>
            <person name="Caro C."/>
            <person name="Opazo-Capurro A."/>
            <person name="Lincopan N."/>
            <person name="Dominguez-Yevenes M."/>
            <person name="Lima C."/>
            <person name="Bello-Toledo H."/>
            <person name="Gonzalez-Rocha G."/>
        </authorList>
    </citation>
    <scope>NUCLEOTIDE SEQUENCE [LARGE SCALE GENOMIC DNA]</scope>
    <source>
        <strain evidence="15 19">UCO-494</strain>
    </source>
</reference>
<evidence type="ECO:0000313" key="4">
    <source>
        <dbReference type="EMBL" id="MUA39852.1"/>
    </source>
</evidence>
<dbReference type="Pfam" id="PF01527">
    <property type="entry name" value="HTH_Tnp_1"/>
    <property type="match status" value="1"/>
</dbReference>
<dbReference type="EMBL" id="VSSY01000073">
    <property type="protein sequence ID" value="TYL71035.1"/>
    <property type="molecule type" value="Genomic_DNA"/>
</dbReference>
<dbReference type="EMBL" id="CP063008">
    <property type="protein sequence ID" value="QOU51043.1"/>
    <property type="molecule type" value="Genomic_DNA"/>
</dbReference>
<dbReference type="EMBL" id="CP068602">
    <property type="protein sequence ID" value="QQZ69498.1"/>
    <property type="molecule type" value="Genomic_DNA"/>
</dbReference>
<evidence type="ECO:0000313" key="13">
    <source>
        <dbReference type="EMBL" id="RRF08040.1"/>
    </source>
</evidence>
<dbReference type="Proteomes" id="UP000485085">
    <property type="component" value="Unassembled WGS sequence"/>
</dbReference>
<reference evidence="13 16" key="6">
    <citation type="journal article" date="2019" name="Antimicrob. Agents Chemother.">
        <title>Applying Rapid Whole Genome Sequencing to Predict Phenotypic Antimicrobial Susceptibility Testing Results Among Carbapenem-Resistant Klebsiella pneumoniae Clinical Isolates.</title>
        <authorList>
            <person name="Tamma P.D."/>
            <person name="Fan Y."/>
            <person name="Bergman Y."/>
            <person name="Pertea G."/>
            <person name="Kazmi A."/>
            <person name="Lewis S."/>
            <person name="Carroll K.C."/>
            <person name="Schatz M.C."/>
            <person name="Timp W."/>
            <person name="Simner P.J."/>
        </authorList>
    </citation>
    <scope>NUCLEOTIDE SEQUENCE [LARGE SCALE GENOMIC DNA]</scope>
    <source>
        <strain evidence="13 16">KLPN_104</strain>
    </source>
</reference>
<dbReference type="RefSeq" id="WP_085955245.1">
    <property type="nucleotide sequence ID" value="NC_021667.1"/>
</dbReference>
<reference evidence="10" key="2">
    <citation type="submission" date="2018-07" db="EMBL/GenBank/DDBJ databases">
        <authorList>
            <person name="Martins R.C."/>
            <person name="Perdigao-Neto L.V."/>
            <person name="Costa S.F."/>
            <person name="Levin A.S.S."/>
        </authorList>
    </citation>
    <scope>NUCLEOTIDE SEQUENCE</scope>
    <source>
        <strain evidence="10">BC_5001</strain>
    </source>
</reference>
<evidence type="ECO:0000259" key="3">
    <source>
        <dbReference type="PROSITE" id="PS50994"/>
    </source>
</evidence>
<sequence length="397" mass="45012">MTDKTTDTTKNRRTFDPAFKLQVARMVREQGVSVSQVCREMKLTESVVRRWVHQLDDESAGRPGIGKPLTAEQQRIRELEAEVRRLKSDNELFKKSFGLLRTGNKVIHDVVTELAKQAPIKQVCQALDISRSGYYAARRRVNTPKPICQDSVHAQAVFLASGRTYGSRRLSAALRAQGHDVGRHRCRTLMKACGLKACWRRKFAHTTDSKHHLPVAENVLNRQFEPEAPNTAWVCDVTYIRTDSGWLYLAAVLDLYSRRIVGWSMAPTMPAQLVCDALSMAISVRQPAPGLLVHSDRGSQYASAEHRQLLENHGLVLSMSRKGNCWDNAVMERFFLNLKMERVWQTRYANHTEAKQDITDYIVNFYNSTRLHSKLGYRSPAQYETLASPAAQLPACA</sequence>
<keyword evidence="2" id="KW-0175">Coiled coil</keyword>
<dbReference type="EMBL" id="QRCF01000098">
    <property type="protein sequence ID" value="RDT83606.1"/>
    <property type="molecule type" value="Genomic_DNA"/>
</dbReference>
<dbReference type="EMBL" id="CP068602">
    <property type="protein sequence ID" value="QQZ72328.1"/>
    <property type="molecule type" value="Genomic_DNA"/>
</dbReference>
<dbReference type="Proteomes" id="UP000294951">
    <property type="component" value="Unassembled WGS sequence"/>
</dbReference>
<protein>
    <submittedName>
        <fullName evidence="15">IS3-like element ISKpn18 family transposase</fullName>
    </submittedName>
</protein>
<feature type="domain" description="Integrase catalytic" evidence="3">
    <location>
        <begin position="225"/>
        <end position="388"/>
    </location>
</feature>
<evidence type="ECO:0000313" key="9">
    <source>
        <dbReference type="EMBL" id="QQZ72328.1"/>
    </source>
</evidence>
<dbReference type="InterPro" id="IPR036397">
    <property type="entry name" value="RNaseH_sf"/>
</dbReference>
<proteinExistence type="inferred from homology"/>
<dbReference type="InterPro" id="IPR009057">
    <property type="entry name" value="Homeodomain-like_sf"/>
</dbReference>
<dbReference type="PROSITE" id="PS50994">
    <property type="entry name" value="INTEGRASE"/>
    <property type="match status" value="1"/>
</dbReference>
<evidence type="ECO:0000313" key="18">
    <source>
        <dbReference type="Proteomes" id="UP000294951"/>
    </source>
</evidence>
<evidence type="ECO:0000313" key="20">
    <source>
        <dbReference type="Proteomes" id="UP000439817"/>
    </source>
</evidence>
<gene>
    <name evidence="12" type="ORF">BL124_00024490</name>
    <name evidence="10" type="ORF">DM078_29950</name>
    <name evidence="11" type="ORF">DW286_29840</name>
    <name evidence="14" type="ORF">E1814_29135</name>
    <name evidence="13" type="ORF">EAO17_18440</name>
    <name evidence="15" type="ORF">FXN67_29005</name>
    <name evidence="5" type="ORF">GJJ08_022370</name>
    <name evidence="4" type="ORF">GNF00_08320</name>
    <name evidence="6" type="ORF">H3G96_005255</name>
    <name evidence="9" type="ORF">JMZ77_03720</name>
    <name evidence="7" type="ORF">JMZ77_14755</name>
    <name evidence="8" type="ORF">JMZ77_19850</name>
</gene>
<dbReference type="EMBL" id="CP066534">
    <property type="protein sequence ID" value="QQL34640.1"/>
    <property type="molecule type" value="Genomic_DNA"/>
</dbReference>
<evidence type="ECO:0000313" key="10">
    <source>
        <dbReference type="EMBL" id="RBZ14174.1"/>
    </source>
</evidence>
<dbReference type="SUPFAM" id="SSF46689">
    <property type="entry name" value="Homeodomain-like"/>
    <property type="match status" value="1"/>
</dbReference>
<dbReference type="GO" id="GO:0006313">
    <property type="term" value="P:DNA transposition"/>
    <property type="evidence" value="ECO:0007669"/>
    <property type="project" value="InterPro"/>
</dbReference>
<evidence type="ECO:0000313" key="8">
    <source>
        <dbReference type="EMBL" id="QQZ70425.1"/>
    </source>
</evidence>
<organism evidence="15 19">
    <name type="scientific">Klebsiella pneumoniae</name>
    <dbReference type="NCBI Taxonomy" id="573"/>
    <lineage>
        <taxon>Bacteria</taxon>
        <taxon>Pseudomonadati</taxon>
        <taxon>Pseudomonadota</taxon>
        <taxon>Gammaproteobacteria</taxon>
        <taxon>Enterobacterales</taxon>
        <taxon>Enterobacteriaceae</taxon>
        <taxon>Klebsiella/Raoultella group</taxon>
        <taxon>Klebsiella</taxon>
        <taxon>Klebsiella pneumoniae complex</taxon>
    </lineage>
</organism>
<reference evidence="12 17" key="5">
    <citation type="submission" date="2018-10" db="EMBL/GenBank/DDBJ databases">
        <authorList>
            <person name="Vanduin D."/>
            <person name="Fouts D."/>
            <person name="Wright M."/>
            <person name="Sutton G."/>
            <person name="Nguyen K."/>
            <person name="Kreiswirth B."/>
            <person name="Chen L."/>
            <person name="Rojas L."/>
            <person name="Hujer A."/>
            <person name="Hujer K."/>
            <person name="Bonomo R."/>
            <person name="Adams M."/>
        </authorList>
    </citation>
    <scope>NUCLEOTIDE SEQUENCE [LARGE SCALE GENOMIC DNA]</scope>
    <source>
        <strain evidence="12 17">CRK0165</strain>
    </source>
</reference>
<evidence type="ECO:0000313" key="22">
    <source>
        <dbReference type="Proteomes" id="UP000532829"/>
    </source>
</evidence>
<dbReference type="Proteomes" id="UP000275975">
    <property type="component" value="Unassembled WGS sequence"/>
</dbReference>
<dbReference type="Proteomes" id="UP000322977">
    <property type="component" value="Unassembled WGS sequence"/>
</dbReference>
<dbReference type="EMBL" id="QOHW01000086">
    <property type="protein sequence ID" value="RBZ14174.1"/>
    <property type="molecule type" value="Genomic_DNA"/>
</dbReference>
<reference evidence="10" key="3">
    <citation type="submission" date="2018-08" db="EMBL/GenBank/DDBJ databases">
        <title>Klebsiella pneumoniae genome sequencing and assembly.</title>
        <authorList>
            <person name="Martins R.C.R."/>
            <person name="Perdigao-Neto L.V."/>
            <person name="Costa S.F."/>
            <person name="Levin A.S.S."/>
        </authorList>
    </citation>
    <scope>NUCLEOTIDE SEQUENCE</scope>
    <source>
        <strain evidence="10">BC_5001</strain>
    </source>
</reference>
<dbReference type="InterPro" id="IPR025948">
    <property type="entry name" value="HTH-like_dom"/>
</dbReference>
<evidence type="ECO:0000313" key="6">
    <source>
        <dbReference type="EMBL" id="QQL34640.1"/>
    </source>
</evidence>
<dbReference type="EMBL" id="CP068602">
    <property type="protein sequence ID" value="QQZ70425.1"/>
    <property type="molecule type" value="Genomic_DNA"/>
</dbReference>
<reference evidence="6 22" key="11">
    <citation type="submission" date="2020-12" db="EMBL/GenBank/DDBJ databases">
        <title>The complete genome of Klebsiella pneumoniae strain 090374.</title>
        <authorList>
            <person name="Wei L."/>
            <person name="Wen H."/>
            <person name="Liu L."/>
            <person name="Feng Y."/>
            <person name="Zong Z."/>
        </authorList>
    </citation>
    <scope>NUCLEOTIDE SEQUENCE [LARGE SCALE GENOMIC DNA]</scope>
    <source>
        <strain evidence="6 22">WCHKP090374</strain>
    </source>
</reference>
<reference evidence="4 21" key="9">
    <citation type="submission" date="2019-11" db="EMBL/GenBank/DDBJ databases">
        <title>Emergence of a novel subclone of carbapenem-resistant Klebsiella pneumoniae ST11 with enhanced virulence and transmissibility: a molecular epidemiological, clinical, genomic study.</title>
        <authorList>
            <person name="Zhou K."/>
        </authorList>
    </citation>
    <scope>NUCLEOTIDE SEQUENCE [LARGE SCALE GENOMIC DNA]</scope>
    <source>
        <strain evidence="4 21">KP_38044</strain>
    </source>
</reference>
<evidence type="ECO:0000313" key="12">
    <source>
        <dbReference type="EMBL" id="ROG89816.1"/>
    </source>
</evidence>
<reference evidence="11" key="1">
    <citation type="submission" date="2018-07" db="EMBL/GenBank/DDBJ databases">
        <title>Draft genome sequence of Klebsiella pneumoniae K293.</title>
        <authorList>
            <person name="He F."/>
        </authorList>
    </citation>
    <scope>NUCLEOTIDE SEQUENCE</scope>
    <source>
        <strain evidence="11">K293</strain>
    </source>
</reference>
<dbReference type="Pfam" id="PF13333">
    <property type="entry name" value="rve_2"/>
    <property type="match status" value="1"/>
</dbReference>
<evidence type="ECO:0000256" key="2">
    <source>
        <dbReference type="SAM" id="Coils"/>
    </source>
</evidence>
<dbReference type="GO" id="GO:0015074">
    <property type="term" value="P:DNA integration"/>
    <property type="evidence" value="ECO:0007669"/>
    <property type="project" value="InterPro"/>
</dbReference>
<evidence type="ECO:0000313" key="23">
    <source>
        <dbReference type="Proteomes" id="UP000595568"/>
    </source>
</evidence>
<reference evidence="5 20" key="10">
    <citation type="journal article" date="2020" name="Antibiotics">
        <title>Molecular Typing, Characterization of Antimicrobial Resistance, Virulence Profiling and Analysis of Whole-Genome Sequence of Clinical Klebsiella pneumoniae Isolates.</title>
        <authorList>
            <person name="Shelenkov A."/>
            <person name="Mikhaylova Y."/>
            <person name="Yanushevich Y."/>
            <person name="Samoilov A."/>
            <person name="Petrova L."/>
            <person name="Fomina V."/>
            <person name="Gusarov V."/>
            <person name="Zamyatin M."/>
            <person name="Shagin D."/>
            <person name="Akimkin V."/>
        </authorList>
    </citation>
    <scope>NUCLEOTIDE SEQUENCE [LARGE SCALE GENOMIC DNA]</scope>
    <source>
        <strain evidence="5 20">CriePir120</strain>
    </source>
</reference>
<dbReference type="EMBL" id="SMTN01000119">
    <property type="protein sequence ID" value="TDJ90833.1"/>
    <property type="molecule type" value="Genomic_DNA"/>
</dbReference>
<dbReference type="InterPro" id="IPR048020">
    <property type="entry name" value="Transpos_IS3"/>
</dbReference>
<dbReference type="Gene3D" id="3.30.420.10">
    <property type="entry name" value="Ribonuclease H-like superfamily/Ribonuclease H"/>
    <property type="match status" value="1"/>
</dbReference>
<dbReference type="EMBL" id="WNPO01000011">
    <property type="protein sequence ID" value="MUA39852.1"/>
    <property type="molecule type" value="Genomic_DNA"/>
</dbReference>
<evidence type="ECO:0000313" key="11">
    <source>
        <dbReference type="EMBL" id="RDT83606.1"/>
    </source>
</evidence>